<evidence type="ECO:0000256" key="2">
    <source>
        <dbReference type="SAM" id="Phobius"/>
    </source>
</evidence>
<keyword evidence="2" id="KW-0472">Membrane</keyword>
<gene>
    <name evidence="4" type="ORF">GUITHDRAFT_73715</name>
</gene>
<feature type="transmembrane region" description="Helical" evidence="2">
    <location>
        <begin position="54"/>
        <end position="77"/>
    </location>
</feature>
<dbReference type="SUPFAM" id="SSF47473">
    <property type="entry name" value="EF-hand"/>
    <property type="match status" value="1"/>
</dbReference>
<evidence type="ECO:0000313" key="4">
    <source>
        <dbReference type="EMBL" id="EKX42604.1"/>
    </source>
</evidence>
<dbReference type="InterPro" id="IPR011992">
    <property type="entry name" value="EF-hand-dom_pair"/>
</dbReference>
<dbReference type="RefSeq" id="XP_005829584.1">
    <property type="nucleotide sequence ID" value="XM_005829527.1"/>
</dbReference>
<reference evidence="6" key="2">
    <citation type="submission" date="2012-11" db="EMBL/GenBank/DDBJ databases">
        <authorList>
            <person name="Kuo A."/>
            <person name="Curtis B.A."/>
            <person name="Tanifuji G."/>
            <person name="Burki F."/>
            <person name="Gruber A."/>
            <person name="Irimia M."/>
            <person name="Maruyama S."/>
            <person name="Arias M.C."/>
            <person name="Ball S.G."/>
            <person name="Gile G.H."/>
            <person name="Hirakawa Y."/>
            <person name="Hopkins J.F."/>
            <person name="Rensing S.A."/>
            <person name="Schmutz J."/>
            <person name="Symeonidi A."/>
            <person name="Elias M."/>
            <person name="Eveleigh R.J."/>
            <person name="Herman E.K."/>
            <person name="Klute M.J."/>
            <person name="Nakayama T."/>
            <person name="Obornik M."/>
            <person name="Reyes-Prieto A."/>
            <person name="Armbrust E.V."/>
            <person name="Aves S.J."/>
            <person name="Beiko R.G."/>
            <person name="Coutinho P."/>
            <person name="Dacks J.B."/>
            <person name="Durnford D.G."/>
            <person name="Fast N.M."/>
            <person name="Green B.R."/>
            <person name="Grisdale C."/>
            <person name="Hempe F."/>
            <person name="Henrissat B."/>
            <person name="Hoppner M.P."/>
            <person name="Ishida K.-I."/>
            <person name="Kim E."/>
            <person name="Koreny L."/>
            <person name="Kroth P.G."/>
            <person name="Liu Y."/>
            <person name="Malik S.-B."/>
            <person name="Maier U.G."/>
            <person name="McRose D."/>
            <person name="Mock T."/>
            <person name="Neilson J.A."/>
            <person name="Onodera N.T."/>
            <person name="Poole A.M."/>
            <person name="Pritham E.J."/>
            <person name="Richards T.A."/>
            <person name="Rocap G."/>
            <person name="Roy S.W."/>
            <person name="Sarai C."/>
            <person name="Schaack S."/>
            <person name="Shirato S."/>
            <person name="Slamovits C.H."/>
            <person name="Spencer D.F."/>
            <person name="Suzuki S."/>
            <person name="Worden A.Z."/>
            <person name="Zauner S."/>
            <person name="Barry K."/>
            <person name="Bell C."/>
            <person name="Bharti A.K."/>
            <person name="Crow J.A."/>
            <person name="Grimwood J."/>
            <person name="Kramer R."/>
            <person name="Lindquist E."/>
            <person name="Lucas S."/>
            <person name="Salamov A."/>
            <person name="McFadden G.I."/>
            <person name="Lane C.E."/>
            <person name="Keeling P.J."/>
            <person name="Gray M.W."/>
            <person name="Grigoriev I.V."/>
            <person name="Archibald J.M."/>
        </authorList>
    </citation>
    <scope>NUCLEOTIDE SEQUENCE</scope>
    <source>
        <strain evidence="6">CCMP2712</strain>
    </source>
</reference>
<dbReference type="EMBL" id="JH993015">
    <property type="protein sequence ID" value="EKX42604.1"/>
    <property type="molecule type" value="Genomic_DNA"/>
</dbReference>
<evidence type="ECO:0000313" key="6">
    <source>
        <dbReference type="Proteomes" id="UP000011087"/>
    </source>
</evidence>
<keyword evidence="6" id="KW-1185">Reference proteome</keyword>
<protein>
    <recommendedName>
        <fullName evidence="3">EF-hand domain-containing protein</fullName>
    </recommendedName>
</protein>
<evidence type="ECO:0000256" key="1">
    <source>
        <dbReference type="ARBA" id="ARBA00022837"/>
    </source>
</evidence>
<dbReference type="KEGG" id="gtt:GUITHDRAFT_73715"/>
<dbReference type="EnsemblProtists" id="EKX42604">
    <property type="protein sequence ID" value="EKX42604"/>
    <property type="gene ID" value="GUITHDRAFT_73715"/>
</dbReference>
<dbReference type="PROSITE" id="PS50222">
    <property type="entry name" value="EF_HAND_2"/>
    <property type="match status" value="1"/>
</dbReference>
<feature type="non-terminal residue" evidence="4">
    <location>
        <position position="141"/>
    </location>
</feature>
<dbReference type="GO" id="GO:0005509">
    <property type="term" value="F:calcium ion binding"/>
    <property type="evidence" value="ECO:0007669"/>
    <property type="project" value="InterPro"/>
</dbReference>
<dbReference type="InterPro" id="IPR002048">
    <property type="entry name" value="EF_hand_dom"/>
</dbReference>
<reference evidence="4 6" key="1">
    <citation type="journal article" date="2012" name="Nature">
        <title>Algal genomes reveal evolutionary mosaicism and the fate of nucleomorphs.</title>
        <authorList>
            <consortium name="DOE Joint Genome Institute"/>
            <person name="Curtis B.A."/>
            <person name="Tanifuji G."/>
            <person name="Burki F."/>
            <person name="Gruber A."/>
            <person name="Irimia M."/>
            <person name="Maruyama S."/>
            <person name="Arias M.C."/>
            <person name="Ball S.G."/>
            <person name="Gile G.H."/>
            <person name="Hirakawa Y."/>
            <person name="Hopkins J.F."/>
            <person name="Kuo A."/>
            <person name="Rensing S.A."/>
            <person name="Schmutz J."/>
            <person name="Symeonidi A."/>
            <person name="Elias M."/>
            <person name="Eveleigh R.J."/>
            <person name="Herman E.K."/>
            <person name="Klute M.J."/>
            <person name="Nakayama T."/>
            <person name="Obornik M."/>
            <person name="Reyes-Prieto A."/>
            <person name="Armbrust E.V."/>
            <person name="Aves S.J."/>
            <person name="Beiko R.G."/>
            <person name="Coutinho P."/>
            <person name="Dacks J.B."/>
            <person name="Durnford D.G."/>
            <person name="Fast N.M."/>
            <person name="Green B.R."/>
            <person name="Grisdale C.J."/>
            <person name="Hempel F."/>
            <person name="Henrissat B."/>
            <person name="Hoppner M.P."/>
            <person name="Ishida K."/>
            <person name="Kim E."/>
            <person name="Koreny L."/>
            <person name="Kroth P.G."/>
            <person name="Liu Y."/>
            <person name="Malik S.B."/>
            <person name="Maier U.G."/>
            <person name="McRose D."/>
            <person name="Mock T."/>
            <person name="Neilson J.A."/>
            <person name="Onodera N.T."/>
            <person name="Poole A.M."/>
            <person name="Pritham E.J."/>
            <person name="Richards T.A."/>
            <person name="Rocap G."/>
            <person name="Roy S.W."/>
            <person name="Sarai C."/>
            <person name="Schaack S."/>
            <person name="Shirato S."/>
            <person name="Slamovits C.H."/>
            <person name="Spencer D.F."/>
            <person name="Suzuki S."/>
            <person name="Worden A.Z."/>
            <person name="Zauner S."/>
            <person name="Barry K."/>
            <person name="Bell C."/>
            <person name="Bharti A.K."/>
            <person name="Crow J.A."/>
            <person name="Grimwood J."/>
            <person name="Kramer R."/>
            <person name="Lindquist E."/>
            <person name="Lucas S."/>
            <person name="Salamov A."/>
            <person name="McFadden G.I."/>
            <person name="Lane C.E."/>
            <person name="Keeling P.J."/>
            <person name="Gray M.W."/>
            <person name="Grigoriev I.V."/>
            <person name="Archibald J.M."/>
        </authorList>
    </citation>
    <scope>NUCLEOTIDE SEQUENCE</scope>
    <source>
        <strain evidence="4 6">CCMP2712</strain>
    </source>
</reference>
<reference evidence="5" key="3">
    <citation type="submission" date="2016-03" db="UniProtKB">
        <authorList>
            <consortium name="EnsemblProtists"/>
        </authorList>
    </citation>
    <scope>IDENTIFICATION</scope>
</reference>
<dbReference type="InterPro" id="IPR018247">
    <property type="entry name" value="EF_Hand_1_Ca_BS"/>
</dbReference>
<accession>L1J388</accession>
<dbReference type="HOGENOM" id="CLU_1976357_0_0_1"/>
<sequence length="141" mass="15091">MNGQIPFDAFPSSAQQQLKMLDTNGDGALDTDEILAGLATLKREQYKSKMYRNFLIALGALSLIMLASVFGLTYSVIQITKESEVKAGGVLTVRGTSEPVRVASTEFDVRNGTLTSRTMLNMSCSNGTCPASPIMTAQSTS</sequence>
<keyword evidence="2" id="KW-1133">Transmembrane helix</keyword>
<proteinExistence type="predicted"/>
<dbReference type="PROSITE" id="PS00018">
    <property type="entry name" value="EF_HAND_1"/>
    <property type="match status" value="1"/>
</dbReference>
<feature type="domain" description="EF-hand" evidence="3">
    <location>
        <begin position="9"/>
        <end position="44"/>
    </location>
</feature>
<name>L1J388_GUITC</name>
<dbReference type="Proteomes" id="UP000011087">
    <property type="component" value="Unassembled WGS sequence"/>
</dbReference>
<evidence type="ECO:0000259" key="3">
    <source>
        <dbReference type="PROSITE" id="PS50222"/>
    </source>
</evidence>
<dbReference type="PaxDb" id="55529-EKX42604"/>
<keyword evidence="1" id="KW-0106">Calcium</keyword>
<dbReference type="GeneID" id="17299252"/>
<dbReference type="AlphaFoldDB" id="L1J388"/>
<evidence type="ECO:0000313" key="5">
    <source>
        <dbReference type="EnsemblProtists" id="EKX42604"/>
    </source>
</evidence>
<organism evidence="4">
    <name type="scientific">Guillardia theta (strain CCMP2712)</name>
    <name type="common">Cryptophyte</name>
    <dbReference type="NCBI Taxonomy" id="905079"/>
    <lineage>
        <taxon>Eukaryota</taxon>
        <taxon>Cryptophyceae</taxon>
        <taxon>Pyrenomonadales</taxon>
        <taxon>Geminigeraceae</taxon>
        <taxon>Guillardia</taxon>
    </lineage>
</organism>
<keyword evidence="2" id="KW-0812">Transmembrane</keyword>